<reference evidence="1" key="1">
    <citation type="journal article" date="2023" name="G3 (Bethesda)">
        <title>A reference genome for the long-term kleptoplast-retaining sea slug Elysia crispata morphotype clarki.</title>
        <authorList>
            <person name="Eastman K.E."/>
            <person name="Pendleton A.L."/>
            <person name="Shaikh M.A."/>
            <person name="Suttiyut T."/>
            <person name="Ogas R."/>
            <person name="Tomko P."/>
            <person name="Gavelis G."/>
            <person name="Widhalm J.R."/>
            <person name="Wisecaver J.H."/>
        </authorList>
    </citation>
    <scope>NUCLEOTIDE SEQUENCE</scope>
    <source>
        <strain evidence="1">ECLA1</strain>
    </source>
</reference>
<evidence type="ECO:0000313" key="2">
    <source>
        <dbReference type="Proteomes" id="UP001283361"/>
    </source>
</evidence>
<dbReference type="EMBL" id="JAWDGP010007893">
    <property type="protein sequence ID" value="KAK3701439.1"/>
    <property type="molecule type" value="Genomic_DNA"/>
</dbReference>
<name>A0AAE0XPE4_9GAST</name>
<organism evidence="1 2">
    <name type="scientific">Elysia crispata</name>
    <name type="common">lettuce slug</name>
    <dbReference type="NCBI Taxonomy" id="231223"/>
    <lineage>
        <taxon>Eukaryota</taxon>
        <taxon>Metazoa</taxon>
        <taxon>Spiralia</taxon>
        <taxon>Lophotrochozoa</taxon>
        <taxon>Mollusca</taxon>
        <taxon>Gastropoda</taxon>
        <taxon>Heterobranchia</taxon>
        <taxon>Euthyneura</taxon>
        <taxon>Panpulmonata</taxon>
        <taxon>Sacoglossa</taxon>
        <taxon>Placobranchoidea</taxon>
        <taxon>Plakobranchidae</taxon>
        <taxon>Elysia</taxon>
    </lineage>
</organism>
<comment type="caution">
    <text evidence="1">The sequence shown here is derived from an EMBL/GenBank/DDBJ whole genome shotgun (WGS) entry which is preliminary data.</text>
</comment>
<dbReference type="Proteomes" id="UP001283361">
    <property type="component" value="Unassembled WGS sequence"/>
</dbReference>
<sequence>MDTQPAVRDAQVLDALRWATDYSTTVAASALQPPDPIQPQIYLPIAMSFSPSLDVTETVALGKKLFCMLIYYAVNPNESTDMLNRQDCFDIASHYRYYFVRCLIHRVRSDSAEEIDEASEFIISRRRWEN</sequence>
<gene>
    <name evidence="1" type="ORF">RRG08_015859</name>
</gene>
<keyword evidence="2" id="KW-1185">Reference proteome</keyword>
<protein>
    <submittedName>
        <fullName evidence="1">Uncharacterized protein</fullName>
    </submittedName>
</protein>
<dbReference type="AlphaFoldDB" id="A0AAE0XPE4"/>
<evidence type="ECO:0000313" key="1">
    <source>
        <dbReference type="EMBL" id="KAK3701439.1"/>
    </source>
</evidence>
<proteinExistence type="predicted"/>
<accession>A0AAE0XPE4</accession>